<dbReference type="SMART" id="SM00304">
    <property type="entry name" value="HAMP"/>
    <property type="match status" value="1"/>
</dbReference>
<evidence type="ECO:0000256" key="7">
    <source>
        <dbReference type="ARBA" id="ARBA00023012"/>
    </source>
</evidence>
<feature type="domain" description="HAMP" evidence="12">
    <location>
        <begin position="191"/>
        <end position="243"/>
    </location>
</feature>
<dbReference type="PROSITE" id="PS50885">
    <property type="entry name" value="HAMP"/>
    <property type="match status" value="1"/>
</dbReference>
<comment type="subcellular location">
    <subcellularLocation>
        <location evidence="2">Membrane</location>
    </subcellularLocation>
</comment>
<sequence>MFKSIRWRFIVIYFMLVFIGMIISGVFIIRSTEQYNFNVIENRIDDISDILMPRISSYNDLSENADKIQDILTLYSGAGFREEIFVIKPDDKFSIIATTSQNVGRDALNVLNFDLVVASSNGSVEKTFVKDNKSQIKTLDKSFPIGKEGILYIRYDLSDVYNSIDKFKIIIVQATLLALIVTVVLGIFIANSITNPINEITAKAAKMASGDFDQTVDVKSKDEIGKLGEMFNYLTNRLKVSVSEISREKSKLETIINYMDDGLVAVNKKGEIIHLNPKAIEMLNFTETSLDFDKTIRELNENLVIEKIIADNKWIGSEIIKFENMILKVSYAPYANENGEKSGIVFVLQDITDQERLEKMRREFVANVSHELKTPLTSIKSYTETILDGYVDDEDTKIEFLKVVNNEADRMNRLVRDLLQLSSFDNENIKLEKEYHDYVNMVKYSIKKVEVTAKNKNQTINLVTDLDNLVGYFDYDRIEQVALNILSNAIKYSPNGSIINTFLTKIDENVSMTIQDNGFGIPEKDINRIFERFYRVDKARSRELGGTGLGLSIAKEIVEAHLGKIKITSKLEKGTTVNLLLPLDLEEY</sequence>
<dbReference type="InterPro" id="IPR035965">
    <property type="entry name" value="PAS-like_dom_sf"/>
</dbReference>
<keyword evidence="9" id="KW-0812">Transmembrane</keyword>
<feature type="transmembrane region" description="Helical" evidence="9">
    <location>
        <begin position="6"/>
        <end position="29"/>
    </location>
</feature>
<dbReference type="PANTHER" id="PTHR45453">
    <property type="entry name" value="PHOSPHATE REGULON SENSOR PROTEIN PHOR"/>
    <property type="match status" value="1"/>
</dbReference>
<dbReference type="GO" id="GO:0016036">
    <property type="term" value="P:cellular response to phosphate starvation"/>
    <property type="evidence" value="ECO:0007669"/>
    <property type="project" value="TreeGrafter"/>
</dbReference>
<dbReference type="PANTHER" id="PTHR45453:SF1">
    <property type="entry name" value="PHOSPHATE REGULON SENSOR PROTEIN PHOR"/>
    <property type="match status" value="1"/>
</dbReference>
<keyword evidence="14" id="KW-1185">Reference proteome</keyword>
<feature type="transmembrane region" description="Helical" evidence="9">
    <location>
        <begin position="169"/>
        <end position="190"/>
    </location>
</feature>
<keyword evidence="8 9" id="KW-0472">Membrane</keyword>
<dbReference type="KEGG" id="hprf:HLPR_27310"/>
<dbReference type="Pfam" id="PF13188">
    <property type="entry name" value="PAS_8"/>
    <property type="match status" value="1"/>
</dbReference>
<dbReference type="InterPro" id="IPR005467">
    <property type="entry name" value="His_kinase_dom"/>
</dbReference>
<gene>
    <name evidence="13" type="primary">walK</name>
    <name evidence="13" type="ORF">HLPR_27310</name>
</gene>
<keyword evidence="5" id="KW-0808">Transferase</keyword>
<dbReference type="AlphaFoldDB" id="A0AAU9EVD0"/>
<dbReference type="CDD" id="cd00082">
    <property type="entry name" value="HisKA"/>
    <property type="match status" value="1"/>
</dbReference>
<dbReference type="EC" id="2.7.13.3" evidence="3"/>
<dbReference type="SMART" id="SM00387">
    <property type="entry name" value="HATPase_c"/>
    <property type="match status" value="1"/>
</dbReference>
<dbReference type="CDD" id="cd00075">
    <property type="entry name" value="HATPase"/>
    <property type="match status" value="1"/>
</dbReference>
<dbReference type="InterPro" id="IPR050351">
    <property type="entry name" value="BphY/WalK/GraS-like"/>
</dbReference>
<keyword evidence="6 13" id="KW-0418">Kinase</keyword>
<comment type="catalytic activity">
    <reaction evidence="1">
        <text>ATP + protein L-histidine = ADP + protein N-phospho-L-histidine.</text>
        <dbReference type="EC" id="2.7.13.3"/>
    </reaction>
</comment>
<dbReference type="InterPro" id="IPR003594">
    <property type="entry name" value="HATPase_dom"/>
</dbReference>
<dbReference type="FunFam" id="3.30.565.10:FF:000006">
    <property type="entry name" value="Sensor histidine kinase WalK"/>
    <property type="match status" value="1"/>
</dbReference>
<dbReference type="CDD" id="cd00130">
    <property type="entry name" value="PAS"/>
    <property type="match status" value="1"/>
</dbReference>
<evidence type="ECO:0000256" key="6">
    <source>
        <dbReference type="ARBA" id="ARBA00022777"/>
    </source>
</evidence>
<organism evidence="13 14">
    <name type="scientific">Helicovermis profundi</name>
    <dbReference type="NCBI Taxonomy" id="3065157"/>
    <lineage>
        <taxon>Bacteria</taxon>
        <taxon>Bacillati</taxon>
        <taxon>Bacillota</taxon>
        <taxon>Clostridia</taxon>
        <taxon>Helicovermis</taxon>
    </lineage>
</organism>
<dbReference type="Gene3D" id="6.10.340.10">
    <property type="match status" value="1"/>
</dbReference>
<feature type="domain" description="PAS" evidence="11">
    <location>
        <begin position="248"/>
        <end position="290"/>
    </location>
</feature>
<reference evidence="13 14" key="1">
    <citation type="submission" date="2023-08" db="EMBL/GenBank/DDBJ databases">
        <title>Helicovermis profunda gen. nov., sp. nov., a novel mesophilic, fermentative bacterium within the Bacillota from a deep-sea hydrothermal vent chimney.</title>
        <authorList>
            <person name="Miyazaki U."/>
            <person name="Mizutani D."/>
            <person name="Hashimoto Y."/>
            <person name="Tame A."/>
            <person name="Sawayama S."/>
            <person name="Miyazaki J."/>
            <person name="Takai K."/>
            <person name="Nakagawa S."/>
        </authorList>
    </citation>
    <scope>NUCLEOTIDE SEQUENCE [LARGE SCALE GENOMIC DNA]</scope>
    <source>
        <strain evidence="13 14">S502</strain>
    </source>
</reference>
<dbReference type="InterPro" id="IPR003660">
    <property type="entry name" value="HAMP_dom"/>
</dbReference>
<dbReference type="Pfam" id="PF00672">
    <property type="entry name" value="HAMP"/>
    <property type="match status" value="1"/>
</dbReference>
<evidence type="ECO:0000256" key="9">
    <source>
        <dbReference type="SAM" id="Phobius"/>
    </source>
</evidence>
<name>A0AAU9EVD0_9FIRM</name>
<evidence type="ECO:0000256" key="2">
    <source>
        <dbReference type="ARBA" id="ARBA00004370"/>
    </source>
</evidence>
<dbReference type="Gene3D" id="3.30.565.10">
    <property type="entry name" value="Histidine kinase-like ATPase, C-terminal domain"/>
    <property type="match status" value="1"/>
</dbReference>
<evidence type="ECO:0000256" key="3">
    <source>
        <dbReference type="ARBA" id="ARBA00012438"/>
    </source>
</evidence>
<dbReference type="GO" id="GO:0005886">
    <property type="term" value="C:plasma membrane"/>
    <property type="evidence" value="ECO:0007669"/>
    <property type="project" value="TreeGrafter"/>
</dbReference>
<dbReference type="RefSeq" id="WP_338535986.1">
    <property type="nucleotide sequence ID" value="NZ_AP028654.1"/>
</dbReference>
<dbReference type="Pfam" id="PF00512">
    <property type="entry name" value="HisKA"/>
    <property type="match status" value="1"/>
</dbReference>
<evidence type="ECO:0000256" key="8">
    <source>
        <dbReference type="ARBA" id="ARBA00023136"/>
    </source>
</evidence>
<protein>
    <recommendedName>
        <fullName evidence="3">histidine kinase</fullName>
        <ecNumber evidence="3">2.7.13.3</ecNumber>
    </recommendedName>
</protein>
<dbReference type="Gene3D" id="3.30.450.20">
    <property type="entry name" value="PAS domain"/>
    <property type="match status" value="1"/>
</dbReference>
<dbReference type="InterPro" id="IPR000014">
    <property type="entry name" value="PAS"/>
</dbReference>
<dbReference type="CDD" id="cd06225">
    <property type="entry name" value="HAMP"/>
    <property type="match status" value="1"/>
</dbReference>
<dbReference type="SMART" id="SM00388">
    <property type="entry name" value="HisKA"/>
    <property type="match status" value="1"/>
</dbReference>
<dbReference type="InterPro" id="IPR003661">
    <property type="entry name" value="HisK_dim/P_dom"/>
</dbReference>
<dbReference type="PROSITE" id="PS50112">
    <property type="entry name" value="PAS"/>
    <property type="match status" value="1"/>
</dbReference>
<keyword evidence="9" id="KW-1133">Transmembrane helix</keyword>
<dbReference type="GO" id="GO:0004721">
    <property type="term" value="F:phosphoprotein phosphatase activity"/>
    <property type="evidence" value="ECO:0007669"/>
    <property type="project" value="TreeGrafter"/>
</dbReference>
<dbReference type="InterPro" id="IPR036097">
    <property type="entry name" value="HisK_dim/P_sf"/>
</dbReference>
<evidence type="ECO:0000256" key="5">
    <source>
        <dbReference type="ARBA" id="ARBA00022679"/>
    </source>
</evidence>
<dbReference type="SUPFAM" id="SSF158472">
    <property type="entry name" value="HAMP domain-like"/>
    <property type="match status" value="1"/>
</dbReference>
<feature type="domain" description="Histidine kinase" evidence="10">
    <location>
        <begin position="367"/>
        <end position="585"/>
    </location>
</feature>
<dbReference type="PRINTS" id="PR00344">
    <property type="entry name" value="BCTRLSENSOR"/>
</dbReference>
<dbReference type="FunFam" id="1.10.287.130:FF:000001">
    <property type="entry name" value="Two-component sensor histidine kinase"/>
    <property type="match status" value="1"/>
</dbReference>
<accession>A0AAU9EVD0</accession>
<dbReference type="Pfam" id="PF02518">
    <property type="entry name" value="HATPase_c"/>
    <property type="match status" value="1"/>
</dbReference>
<dbReference type="Gene3D" id="1.10.287.130">
    <property type="match status" value="1"/>
</dbReference>
<dbReference type="InterPro" id="IPR004358">
    <property type="entry name" value="Sig_transdc_His_kin-like_C"/>
</dbReference>
<dbReference type="PROSITE" id="PS50109">
    <property type="entry name" value="HIS_KIN"/>
    <property type="match status" value="1"/>
</dbReference>
<evidence type="ECO:0000259" key="10">
    <source>
        <dbReference type="PROSITE" id="PS50109"/>
    </source>
</evidence>
<evidence type="ECO:0000313" key="13">
    <source>
        <dbReference type="EMBL" id="BEP30400.1"/>
    </source>
</evidence>
<evidence type="ECO:0000313" key="14">
    <source>
        <dbReference type="Proteomes" id="UP001321786"/>
    </source>
</evidence>
<evidence type="ECO:0000256" key="4">
    <source>
        <dbReference type="ARBA" id="ARBA00022553"/>
    </source>
</evidence>
<keyword evidence="7" id="KW-0902">Two-component regulatory system</keyword>
<dbReference type="SUPFAM" id="SSF55785">
    <property type="entry name" value="PYP-like sensor domain (PAS domain)"/>
    <property type="match status" value="1"/>
</dbReference>
<dbReference type="InterPro" id="IPR036890">
    <property type="entry name" value="HATPase_C_sf"/>
</dbReference>
<dbReference type="SUPFAM" id="SSF47384">
    <property type="entry name" value="Homodimeric domain of signal transducing histidine kinase"/>
    <property type="match status" value="1"/>
</dbReference>
<evidence type="ECO:0000256" key="1">
    <source>
        <dbReference type="ARBA" id="ARBA00000085"/>
    </source>
</evidence>
<evidence type="ECO:0000259" key="11">
    <source>
        <dbReference type="PROSITE" id="PS50112"/>
    </source>
</evidence>
<keyword evidence="4" id="KW-0597">Phosphoprotein</keyword>
<dbReference type="EMBL" id="AP028654">
    <property type="protein sequence ID" value="BEP30400.1"/>
    <property type="molecule type" value="Genomic_DNA"/>
</dbReference>
<dbReference type="GO" id="GO:0000155">
    <property type="term" value="F:phosphorelay sensor kinase activity"/>
    <property type="evidence" value="ECO:0007669"/>
    <property type="project" value="InterPro"/>
</dbReference>
<dbReference type="SUPFAM" id="SSF55874">
    <property type="entry name" value="ATPase domain of HSP90 chaperone/DNA topoisomerase II/histidine kinase"/>
    <property type="match status" value="1"/>
</dbReference>
<evidence type="ECO:0000259" key="12">
    <source>
        <dbReference type="PROSITE" id="PS50885"/>
    </source>
</evidence>
<proteinExistence type="predicted"/>
<dbReference type="NCBIfam" id="TIGR00229">
    <property type="entry name" value="sensory_box"/>
    <property type="match status" value="1"/>
</dbReference>
<dbReference type="Proteomes" id="UP001321786">
    <property type="component" value="Chromosome"/>
</dbReference>